<protein>
    <submittedName>
        <fullName evidence="1">Transaldolase A</fullName>
        <ecNumber evidence="1">2.2.1.2</ecNumber>
    </submittedName>
</protein>
<reference evidence="1 2" key="1">
    <citation type="submission" date="2018-06" db="EMBL/GenBank/DDBJ databases">
        <authorList>
            <consortium name="Pathogen Informatics"/>
            <person name="Doyle S."/>
        </authorList>
    </citation>
    <scope>NUCLEOTIDE SEQUENCE [LARGE SCALE GENOMIC DNA]</scope>
    <source>
        <strain evidence="1 2">NCTC10786</strain>
    </source>
</reference>
<dbReference type="Proteomes" id="UP000251584">
    <property type="component" value="Unassembled WGS sequence"/>
</dbReference>
<evidence type="ECO:0000313" key="2">
    <source>
        <dbReference type="Proteomes" id="UP000251584"/>
    </source>
</evidence>
<dbReference type="GO" id="GO:0004801">
    <property type="term" value="F:transaldolase activity"/>
    <property type="evidence" value="ECO:0007669"/>
    <property type="project" value="UniProtKB-EC"/>
</dbReference>
<dbReference type="EMBL" id="UAVY01000004">
    <property type="protein sequence ID" value="SQB28392.1"/>
    <property type="molecule type" value="Genomic_DNA"/>
</dbReference>
<proteinExistence type="predicted"/>
<keyword evidence="1" id="KW-0808">Transferase</keyword>
<dbReference type="AlphaFoldDB" id="A0A2X2VBY0"/>
<name>A0A2X2VBY0_CITKO</name>
<accession>A0A2X2VBY0</accession>
<sequence>MNQLDGIKQFTTVVADSGDIESIRPLSASGRHHQSLAAAKSGWPCAIQPFD</sequence>
<evidence type="ECO:0000313" key="1">
    <source>
        <dbReference type="EMBL" id="SQB28392.1"/>
    </source>
</evidence>
<dbReference type="EC" id="2.2.1.2" evidence="1"/>
<gene>
    <name evidence="1" type="primary">talA_3</name>
    <name evidence="1" type="ORF">NCTC10786_02330</name>
</gene>
<organism evidence="1 2">
    <name type="scientific">Citrobacter koseri</name>
    <name type="common">Citrobacter diversus</name>
    <dbReference type="NCBI Taxonomy" id="545"/>
    <lineage>
        <taxon>Bacteria</taxon>
        <taxon>Pseudomonadati</taxon>
        <taxon>Pseudomonadota</taxon>
        <taxon>Gammaproteobacteria</taxon>
        <taxon>Enterobacterales</taxon>
        <taxon>Enterobacteriaceae</taxon>
        <taxon>Citrobacter</taxon>
    </lineage>
</organism>